<feature type="domain" description="Protein kinase" evidence="3">
    <location>
        <begin position="1"/>
        <end position="206"/>
    </location>
</feature>
<protein>
    <recommendedName>
        <fullName evidence="3">Protein kinase domain-containing protein</fullName>
    </recommendedName>
</protein>
<evidence type="ECO:0000256" key="2">
    <source>
        <dbReference type="ARBA" id="ARBA00022840"/>
    </source>
</evidence>
<dbReference type="Gene3D" id="1.10.510.10">
    <property type="entry name" value="Transferase(Phosphotransferase) domain 1"/>
    <property type="match status" value="1"/>
</dbReference>
<keyword evidence="1" id="KW-0547">Nucleotide-binding</keyword>
<dbReference type="PROSITE" id="PS50011">
    <property type="entry name" value="PROTEIN_KINASE_DOM"/>
    <property type="match status" value="1"/>
</dbReference>
<comment type="caution">
    <text evidence="4">The sequence shown here is derived from an EMBL/GenBank/DDBJ whole genome shotgun (WGS) entry which is preliminary data.</text>
</comment>
<dbReference type="FunFam" id="1.10.510.10:FF:000582">
    <property type="entry name" value="Serine/threonine-protein kinase GRIK1 isoform A"/>
    <property type="match status" value="1"/>
</dbReference>
<dbReference type="GO" id="GO:0005524">
    <property type="term" value="F:ATP binding"/>
    <property type="evidence" value="ECO:0007669"/>
    <property type="project" value="UniProtKB-KW"/>
</dbReference>
<dbReference type="PANTHER" id="PTHR24346">
    <property type="entry name" value="MAP/MICROTUBULE AFFINITY-REGULATING KINASE"/>
    <property type="match status" value="1"/>
</dbReference>
<dbReference type="CDD" id="cd14008">
    <property type="entry name" value="STKc_LKB1_CaMKK"/>
    <property type="match status" value="1"/>
</dbReference>
<dbReference type="InterPro" id="IPR000719">
    <property type="entry name" value="Prot_kinase_dom"/>
</dbReference>
<dbReference type="PROSITE" id="PS00108">
    <property type="entry name" value="PROTEIN_KINASE_ST"/>
    <property type="match status" value="1"/>
</dbReference>
<keyword evidence="2" id="KW-0067">ATP-binding</keyword>
<evidence type="ECO:0000256" key="1">
    <source>
        <dbReference type="ARBA" id="ARBA00022741"/>
    </source>
</evidence>
<dbReference type="AlphaFoldDB" id="A0AAP0IYN2"/>
<dbReference type="Pfam" id="PF00069">
    <property type="entry name" value="Pkinase"/>
    <property type="match status" value="1"/>
</dbReference>
<evidence type="ECO:0000313" key="4">
    <source>
        <dbReference type="EMBL" id="KAK9124287.1"/>
    </source>
</evidence>
<dbReference type="InterPro" id="IPR011009">
    <property type="entry name" value="Kinase-like_dom_sf"/>
</dbReference>
<dbReference type="GO" id="GO:0004674">
    <property type="term" value="F:protein serine/threonine kinase activity"/>
    <property type="evidence" value="ECO:0007669"/>
    <property type="project" value="TreeGrafter"/>
</dbReference>
<gene>
    <name evidence="4" type="ORF">Sjap_013889</name>
</gene>
<keyword evidence="5" id="KW-1185">Reference proteome</keyword>
<sequence length="232" mass="26088">MVSIMKKVDHPNIVNLVEVIDDPSTDHFYMVLEYIEGKRFCDSASNRLGEVVARKYLRDIIAGLMYLHAHNIVHGDIKPDNLLITTKDTVKILDFSVSQIFVDDNDELQRSPGTPVFNAPECCLGSKYHGKAADTWALGITLYWMIVGQYPFIGDTLPETYDKIVSNPLLIPEDISPQLKNLLEGILCKDPKLRLSLSAVAEHPWIVEELGPIPQHLCICKRRILQEGIPVA</sequence>
<dbReference type="Proteomes" id="UP001417504">
    <property type="component" value="Unassembled WGS sequence"/>
</dbReference>
<evidence type="ECO:0000313" key="5">
    <source>
        <dbReference type="Proteomes" id="UP001417504"/>
    </source>
</evidence>
<dbReference type="SUPFAM" id="SSF56112">
    <property type="entry name" value="Protein kinase-like (PK-like)"/>
    <property type="match status" value="1"/>
</dbReference>
<dbReference type="InterPro" id="IPR008271">
    <property type="entry name" value="Ser/Thr_kinase_AS"/>
</dbReference>
<dbReference type="PIRSF" id="PIRSF000654">
    <property type="entry name" value="Integrin-linked_kinase"/>
    <property type="match status" value="1"/>
</dbReference>
<evidence type="ECO:0000259" key="3">
    <source>
        <dbReference type="PROSITE" id="PS50011"/>
    </source>
</evidence>
<dbReference type="EMBL" id="JBBNAE010000005">
    <property type="protein sequence ID" value="KAK9124287.1"/>
    <property type="molecule type" value="Genomic_DNA"/>
</dbReference>
<reference evidence="4 5" key="1">
    <citation type="submission" date="2024-01" db="EMBL/GenBank/DDBJ databases">
        <title>Genome assemblies of Stephania.</title>
        <authorList>
            <person name="Yang L."/>
        </authorList>
    </citation>
    <scope>NUCLEOTIDE SEQUENCE [LARGE SCALE GENOMIC DNA]</scope>
    <source>
        <strain evidence="4">QJT</strain>
        <tissue evidence="4">Leaf</tissue>
    </source>
</reference>
<dbReference type="GO" id="GO:0035556">
    <property type="term" value="P:intracellular signal transduction"/>
    <property type="evidence" value="ECO:0007669"/>
    <property type="project" value="TreeGrafter"/>
</dbReference>
<name>A0AAP0IYN2_9MAGN</name>
<dbReference type="PANTHER" id="PTHR24346:SF39">
    <property type="entry name" value="SERINE_THREONINE-PROTEIN KINASE GRIK1-RELATED"/>
    <property type="match status" value="1"/>
</dbReference>
<proteinExistence type="predicted"/>
<dbReference type="GO" id="GO:0005737">
    <property type="term" value="C:cytoplasm"/>
    <property type="evidence" value="ECO:0007669"/>
    <property type="project" value="TreeGrafter"/>
</dbReference>
<accession>A0AAP0IYN2</accession>
<dbReference type="SMART" id="SM00220">
    <property type="entry name" value="S_TKc"/>
    <property type="match status" value="1"/>
</dbReference>
<organism evidence="4 5">
    <name type="scientific">Stephania japonica</name>
    <dbReference type="NCBI Taxonomy" id="461633"/>
    <lineage>
        <taxon>Eukaryota</taxon>
        <taxon>Viridiplantae</taxon>
        <taxon>Streptophyta</taxon>
        <taxon>Embryophyta</taxon>
        <taxon>Tracheophyta</taxon>
        <taxon>Spermatophyta</taxon>
        <taxon>Magnoliopsida</taxon>
        <taxon>Ranunculales</taxon>
        <taxon>Menispermaceae</taxon>
        <taxon>Menispermoideae</taxon>
        <taxon>Cissampelideae</taxon>
        <taxon>Stephania</taxon>
    </lineage>
</organism>